<dbReference type="AlphaFoldDB" id="C1EI20"/>
<evidence type="ECO:0000256" key="4">
    <source>
        <dbReference type="ARBA" id="ARBA00062160"/>
    </source>
</evidence>
<evidence type="ECO:0000256" key="3">
    <source>
        <dbReference type="ARBA" id="ARBA00053355"/>
    </source>
</evidence>
<keyword evidence="2 6" id="KW-0143">Chaperone</keyword>
<dbReference type="GO" id="GO:0051082">
    <property type="term" value="F:unfolded protein binding"/>
    <property type="evidence" value="ECO:0007669"/>
    <property type="project" value="TreeGrafter"/>
</dbReference>
<dbReference type="GeneID" id="8249454"/>
<dbReference type="HAMAP" id="MF_00580">
    <property type="entry name" value="CH10"/>
    <property type="match status" value="1"/>
</dbReference>
<evidence type="ECO:0000313" key="8">
    <source>
        <dbReference type="Proteomes" id="UP000002009"/>
    </source>
</evidence>
<accession>C1EI20</accession>
<organism evidence="7 8">
    <name type="scientific">Micromonas commoda (strain RCC299 / NOUM17 / CCMP2709)</name>
    <name type="common">Picoplanktonic green alga</name>
    <dbReference type="NCBI Taxonomy" id="296587"/>
    <lineage>
        <taxon>Eukaryota</taxon>
        <taxon>Viridiplantae</taxon>
        <taxon>Chlorophyta</taxon>
        <taxon>Mamiellophyceae</taxon>
        <taxon>Mamiellales</taxon>
        <taxon>Mamiellaceae</taxon>
        <taxon>Micromonas</taxon>
    </lineage>
</organism>
<protein>
    <recommendedName>
        <fullName evidence="5">Protein groES</fullName>
    </recommendedName>
</protein>
<evidence type="ECO:0000256" key="1">
    <source>
        <dbReference type="ARBA" id="ARBA00006975"/>
    </source>
</evidence>
<dbReference type="PROSITE" id="PS00681">
    <property type="entry name" value="CHAPERONINS_CPN10"/>
    <property type="match status" value="1"/>
</dbReference>
<dbReference type="GO" id="GO:0051087">
    <property type="term" value="F:protein-folding chaperone binding"/>
    <property type="evidence" value="ECO:0007669"/>
    <property type="project" value="TreeGrafter"/>
</dbReference>
<dbReference type="InterPro" id="IPR020818">
    <property type="entry name" value="Chaperonin_GroES"/>
</dbReference>
<dbReference type="eggNOG" id="KOG1641">
    <property type="taxonomic scope" value="Eukaryota"/>
</dbReference>
<dbReference type="KEGG" id="mis:MICPUN_88611"/>
<proteinExistence type="inferred from homology"/>
<dbReference type="SUPFAM" id="SSF50129">
    <property type="entry name" value="GroES-like"/>
    <property type="match status" value="1"/>
</dbReference>
<dbReference type="CDD" id="cd00320">
    <property type="entry name" value="cpn10"/>
    <property type="match status" value="1"/>
</dbReference>
<dbReference type="FunCoup" id="C1EI20">
    <property type="interactions" value="1168"/>
</dbReference>
<gene>
    <name evidence="7" type="ORF">MICPUN_88611</name>
</gene>
<dbReference type="GO" id="GO:0044183">
    <property type="term" value="F:protein folding chaperone"/>
    <property type="evidence" value="ECO:0007669"/>
    <property type="project" value="InterPro"/>
</dbReference>
<dbReference type="FunFam" id="2.30.33.40:FF:000002">
    <property type="entry name" value="10 kDa chaperonin, mitochondrial"/>
    <property type="match status" value="1"/>
</dbReference>
<comment type="similarity">
    <text evidence="1 6">Belongs to the GroES chaperonin family.</text>
</comment>
<dbReference type="Pfam" id="PF00166">
    <property type="entry name" value="Cpn10"/>
    <property type="match status" value="1"/>
</dbReference>
<evidence type="ECO:0000256" key="6">
    <source>
        <dbReference type="RuleBase" id="RU003479"/>
    </source>
</evidence>
<evidence type="ECO:0000256" key="5">
    <source>
        <dbReference type="ARBA" id="ARBA00083733"/>
    </source>
</evidence>
<dbReference type="InterPro" id="IPR011032">
    <property type="entry name" value="GroES-like_sf"/>
</dbReference>
<evidence type="ECO:0000256" key="2">
    <source>
        <dbReference type="ARBA" id="ARBA00023186"/>
    </source>
</evidence>
<dbReference type="Gene3D" id="2.30.33.40">
    <property type="entry name" value="GroES chaperonin"/>
    <property type="match status" value="1"/>
</dbReference>
<dbReference type="Proteomes" id="UP000002009">
    <property type="component" value="Chromosome 15"/>
</dbReference>
<dbReference type="OMA" id="EDFLIMR"/>
<dbReference type="SMART" id="SM00883">
    <property type="entry name" value="Cpn10"/>
    <property type="match status" value="1"/>
</dbReference>
<comment type="function">
    <text evidence="3">Seems to function only as a co-chaperone, along with cpn60, and in certain cases is essential for the discharge of biologically active proteins from cpn60.</text>
</comment>
<dbReference type="GO" id="GO:0046872">
    <property type="term" value="F:metal ion binding"/>
    <property type="evidence" value="ECO:0007669"/>
    <property type="project" value="TreeGrafter"/>
</dbReference>
<keyword evidence="8" id="KW-1185">Reference proteome</keyword>
<evidence type="ECO:0000313" key="7">
    <source>
        <dbReference type="EMBL" id="ACO67607.1"/>
    </source>
</evidence>
<dbReference type="InterPro" id="IPR018369">
    <property type="entry name" value="Chaprnonin_Cpn10_CS"/>
</dbReference>
<comment type="subunit">
    <text evidence="4">Forms stable complexes with CPN60 in the presence of ATP.</text>
</comment>
<dbReference type="RefSeq" id="XP_002506349.1">
    <property type="nucleotide sequence ID" value="XM_002506303.1"/>
</dbReference>
<dbReference type="PRINTS" id="PR00297">
    <property type="entry name" value="CHAPERONIN10"/>
</dbReference>
<dbReference type="InterPro" id="IPR037124">
    <property type="entry name" value="Chaperonin_GroES_sf"/>
</dbReference>
<dbReference type="GO" id="GO:0005524">
    <property type="term" value="F:ATP binding"/>
    <property type="evidence" value="ECO:0007669"/>
    <property type="project" value="InterPro"/>
</dbReference>
<dbReference type="InParanoid" id="C1EI20"/>
<dbReference type="EMBL" id="CP001333">
    <property type="protein sequence ID" value="ACO67607.1"/>
    <property type="molecule type" value="Genomic_DNA"/>
</dbReference>
<dbReference type="STRING" id="296587.C1EI20"/>
<dbReference type="OrthoDB" id="184876at2759"/>
<dbReference type="GO" id="GO:0005739">
    <property type="term" value="C:mitochondrion"/>
    <property type="evidence" value="ECO:0007669"/>
    <property type="project" value="UniProtKB-ARBA"/>
</dbReference>
<dbReference type="PANTHER" id="PTHR10772:SF0">
    <property type="entry name" value="10 KDA HEAT SHOCK PROTEIN, MITOCHONDRIAL"/>
    <property type="match status" value="1"/>
</dbReference>
<reference evidence="7 8" key="1">
    <citation type="journal article" date="2009" name="Science">
        <title>Green evolution and dynamic adaptations revealed by genomes of the marine picoeukaryotes Micromonas.</title>
        <authorList>
            <person name="Worden A.Z."/>
            <person name="Lee J.H."/>
            <person name="Mock T."/>
            <person name="Rouze P."/>
            <person name="Simmons M.P."/>
            <person name="Aerts A.L."/>
            <person name="Allen A.E."/>
            <person name="Cuvelier M.L."/>
            <person name="Derelle E."/>
            <person name="Everett M.V."/>
            <person name="Foulon E."/>
            <person name="Grimwood J."/>
            <person name="Gundlach H."/>
            <person name="Henrissat B."/>
            <person name="Napoli C."/>
            <person name="McDonald S.M."/>
            <person name="Parker M.S."/>
            <person name="Rombauts S."/>
            <person name="Salamov A."/>
            <person name="Von Dassow P."/>
            <person name="Badger J.H."/>
            <person name="Coutinho P.M."/>
            <person name="Demir E."/>
            <person name="Dubchak I."/>
            <person name="Gentemann C."/>
            <person name="Eikrem W."/>
            <person name="Gready J.E."/>
            <person name="John U."/>
            <person name="Lanier W."/>
            <person name="Lindquist E.A."/>
            <person name="Lucas S."/>
            <person name="Mayer K.F."/>
            <person name="Moreau H."/>
            <person name="Not F."/>
            <person name="Otillar R."/>
            <person name="Panaud O."/>
            <person name="Pangilinan J."/>
            <person name="Paulsen I."/>
            <person name="Piegu B."/>
            <person name="Poliakov A."/>
            <person name="Robbens S."/>
            <person name="Schmutz J."/>
            <person name="Toulza E."/>
            <person name="Wyss T."/>
            <person name="Zelensky A."/>
            <person name="Zhou K."/>
            <person name="Armbrust E.V."/>
            <person name="Bhattacharya D."/>
            <person name="Goodenough U.W."/>
            <person name="Van de Peer Y."/>
            <person name="Grigoriev I.V."/>
        </authorList>
    </citation>
    <scope>NUCLEOTIDE SEQUENCE [LARGE SCALE GENOMIC DNA]</scope>
    <source>
        <strain evidence="8">RCC299 / NOUM17</strain>
    </source>
</reference>
<sequence>MAKRLIPLLDRVLVEKIVAPTKSVGGIILPESAVSKINEAKVLAVGPGRRAAQNGDLIPMGVKVGDSVLLPDYGGQKVDLGDKDKELFLYSDQEILGVVESN</sequence>
<name>C1EI20_MICCC</name>
<dbReference type="PANTHER" id="PTHR10772">
    <property type="entry name" value="10 KDA HEAT SHOCK PROTEIN"/>
    <property type="match status" value="1"/>
</dbReference>